<sequence length="244" mass="27615">MHICHEMERQDKETGNVLPGFVSQPIEVVEDMLKSTIQIWETTESCKRLRTILTAAAKNNDNLRDISKIVGFAFGDISSERKSDSALAPPRSYFQHALLLTLRDVLLQIKGEENSNDSTDKLRCFVQDPSYQDVDDQVLKKSGITILEDPDGFLETDDSTAVLSFAPNVPVRQIVCDIARPALIIWDTVKPEKKTDIVTTDPDSNRLREMVNDSYDMFEFQDYERRFGNVAIYIRRPSAPAAAN</sequence>
<dbReference type="InterPro" id="IPR012942">
    <property type="entry name" value="SRR1-like"/>
</dbReference>
<dbReference type="EMBL" id="PDNB01000270">
    <property type="protein sequence ID" value="PGG96705.1"/>
    <property type="molecule type" value="Genomic_DNA"/>
</dbReference>
<accession>A0A2B7WIY2</accession>
<dbReference type="PANTHER" id="PTHR42080:SF3">
    <property type="entry name" value="SRR1-LIKE DOMAIN-CONTAINING PROTEIN"/>
    <property type="match status" value="1"/>
</dbReference>
<dbReference type="Pfam" id="PF07985">
    <property type="entry name" value="SRR1"/>
    <property type="match status" value="1"/>
</dbReference>
<organism evidence="2 3">
    <name type="scientific">Helicocarpus griseus UAMH5409</name>
    <dbReference type="NCBI Taxonomy" id="1447875"/>
    <lineage>
        <taxon>Eukaryota</taxon>
        <taxon>Fungi</taxon>
        <taxon>Dikarya</taxon>
        <taxon>Ascomycota</taxon>
        <taxon>Pezizomycotina</taxon>
        <taxon>Eurotiomycetes</taxon>
        <taxon>Eurotiomycetidae</taxon>
        <taxon>Onygenales</taxon>
        <taxon>Ajellomycetaceae</taxon>
        <taxon>Helicocarpus</taxon>
    </lineage>
</organism>
<dbReference type="PANTHER" id="PTHR42080">
    <property type="entry name" value="SRR1 DOMAIN-CONTAINING PROTEIN"/>
    <property type="match status" value="1"/>
</dbReference>
<keyword evidence="3" id="KW-1185">Reference proteome</keyword>
<dbReference type="OrthoDB" id="5230585at2759"/>
<evidence type="ECO:0000313" key="2">
    <source>
        <dbReference type="EMBL" id="PGG96705.1"/>
    </source>
</evidence>
<dbReference type="AlphaFoldDB" id="A0A2B7WIY2"/>
<protein>
    <recommendedName>
        <fullName evidence="1">SRR1-like domain-containing protein</fullName>
    </recommendedName>
</protein>
<evidence type="ECO:0000259" key="1">
    <source>
        <dbReference type="Pfam" id="PF07985"/>
    </source>
</evidence>
<feature type="domain" description="SRR1-like" evidence="1">
    <location>
        <begin position="60"/>
        <end position="233"/>
    </location>
</feature>
<proteinExistence type="predicted"/>
<dbReference type="Proteomes" id="UP000223968">
    <property type="component" value="Unassembled WGS sequence"/>
</dbReference>
<name>A0A2B7WIY2_9EURO</name>
<comment type="caution">
    <text evidence="2">The sequence shown here is derived from an EMBL/GenBank/DDBJ whole genome shotgun (WGS) entry which is preliminary data.</text>
</comment>
<evidence type="ECO:0000313" key="3">
    <source>
        <dbReference type="Proteomes" id="UP000223968"/>
    </source>
</evidence>
<gene>
    <name evidence="2" type="ORF">AJ79_09475</name>
</gene>
<reference evidence="2 3" key="1">
    <citation type="submission" date="2017-10" db="EMBL/GenBank/DDBJ databases">
        <title>Comparative genomics in systemic dimorphic fungi from Ajellomycetaceae.</title>
        <authorList>
            <person name="Munoz J.F."/>
            <person name="Mcewen J.G."/>
            <person name="Clay O.K."/>
            <person name="Cuomo C.A."/>
        </authorList>
    </citation>
    <scope>NUCLEOTIDE SEQUENCE [LARGE SCALE GENOMIC DNA]</scope>
    <source>
        <strain evidence="2 3">UAMH5409</strain>
    </source>
</reference>